<evidence type="ECO:0000313" key="3">
    <source>
        <dbReference type="Proteomes" id="UP001072034"/>
    </source>
</evidence>
<dbReference type="EMBL" id="JAPTMY010000014">
    <property type="protein sequence ID" value="MCZ0857915.1"/>
    <property type="molecule type" value="Genomic_DNA"/>
</dbReference>
<proteinExistence type="predicted"/>
<comment type="caution">
    <text evidence="2">The sequence shown here is derived from an EMBL/GenBank/DDBJ whole genome shotgun (WGS) entry which is preliminary data.</text>
</comment>
<reference evidence="2" key="1">
    <citation type="submission" date="2022-10" db="EMBL/GenBank/DDBJ databases">
        <title>Genome sequence of Actinomyces israelii ATCC 10048.</title>
        <authorList>
            <person name="Watt R.M."/>
            <person name="Tong W.M."/>
        </authorList>
    </citation>
    <scope>NUCLEOTIDE SEQUENCE</scope>
    <source>
        <strain evidence="2">ATCC 10048</strain>
    </source>
</reference>
<evidence type="ECO:0000313" key="2">
    <source>
        <dbReference type="EMBL" id="MCZ0857915.1"/>
    </source>
</evidence>
<dbReference type="Proteomes" id="UP001072034">
    <property type="component" value="Unassembled WGS sequence"/>
</dbReference>
<feature type="transmembrane region" description="Helical" evidence="1">
    <location>
        <begin position="105"/>
        <end position="128"/>
    </location>
</feature>
<accession>A0ABT4I839</accession>
<keyword evidence="1" id="KW-0472">Membrane</keyword>
<organism evidence="2 3">
    <name type="scientific">Actinomyces israelii</name>
    <dbReference type="NCBI Taxonomy" id="1659"/>
    <lineage>
        <taxon>Bacteria</taxon>
        <taxon>Bacillati</taxon>
        <taxon>Actinomycetota</taxon>
        <taxon>Actinomycetes</taxon>
        <taxon>Actinomycetales</taxon>
        <taxon>Actinomycetaceae</taxon>
        <taxon>Actinomyces</taxon>
    </lineage>
</organism>
<feature type="transmembrane region" description="Helical" evidence="1">
    <location>
        <begin position="229"/>
        <end position="250"/>
    </location>
</feature>
<feature type="transmembrane region" description="Helical" evidence="1">
    <location>
        <begin position="172"/>
        <end position="190"/>
    </location>
</feature>
<keyword evidence="1" id="KW-0812">Transmembrane</keyword>
<keyword evidence="3" id="KW-1185">Reference proteome</keyword>
<name>A0ABT4I839_9ACTO</name>
<gene>
    <name evidence="2" type="ORF">OHJ16_07640</name>
</gene>
<protein>
    <submittedName>
        <fullName evidence="2">ABC transporter</fullName>
    </submittedName>
</protein>
<feature type="transmembrane region" description="Helical" evidence="1">
    <location>
        <begin position="22"/>
        <end position="41"/>
    </location>
</feature>
<keyword evidence="1" id="KW-1133">Transmembrane helix</keyword>
<evidence type="ECO:0000256" key="1">
    <source>
        <dbReference type="SAM" id="Phobius"/>
    </source>
</evidence>
<dbReference type="RefSeq" id="WP_268917412.1">
    <property type="nucleotide sequence ID" value="NZ_JAPTMY010000014.1"/>
</dbReference>
<sequence length="263" mass="26900">MPLRTVLALTDADRRRLGRDRLLAWVAALPLVMAVAVRAGLPRLADALEGHGIVAGPWLPQLRAVAFAVVVPLMIGVVVGFMLLEEKQDRVWVALAVTEVSLRRYLAWRAATCLTAAALVTFACLRIAGPAGLGVGRTAWAAAGAAPLAGAVALGLAAWARDTIQGFAAVKLLLVVLVLPAAAPALTAPWRDLLVLVPSWWVLRAVEAMGGAGGGGCTGCAAHGDHWPLLVLGSIIVNLLVMGAAVAGVGRGAARPGGARAAA</sequence>
<feature type="transmembrane region" description="Helical" evidence="1">
    <location>
        <begin position="140"/>
        <end position="160"/>
    </location>
</feature>
<feature type="transmembrane region" description="Helical" evidence="1">
    <location>
        <begin position="61"/>
        <end position="84"/>
    </location>
</feature>